<protein>
    <submittedName>
        <fullName evidence="4">HAMP domain-containing protein</fullName>
    </submittedName>
</protein>
<dbReference type="Pfam" id="PF00672">
    <property type="entry name" value="HAMP"/>
    <property type="match status" value="1"/>
</dbReference>
<dbReference type="InterPro" id="IPR029787">
    <property type="entry name" value="Nucleotide_cyclase"/>
</dbReference>
<feature type="domain" description="Guanylate cyclase" evidence="2">
    <location>
        <begin position="297"/>
        <end position="429"/>
    </location>
</feature>
<keyword evidence="1" id="KW-0812">Transmembrane</keyword>
<evidence type="ECO:0000313" key="4">
    <source>
        <dbReference type="EMBL" id="MBN1573148.1"/>
    </source>
</evidence>
<dbReference type="PANTHER" id="PTHR43081">
    <property type="entry name" value="ADENYLATE CYCLASE, TERMINAL-DIFFERENTIATION SPECIFIC-RELATED"/>
    <property type="match status" value="1"/>
</dbReference>
<dbReference type="PROSITE" id="PS50885">
    <property type="entry name" value="HAMP"/>
    <property type="match status" value="1"/>
</dbReference>
<dbReference type="SMART" id="SM00304">
    <property type="entry name" value="HAMP"/>
    <property type="match status" value="1"/>
</dbReference>
<name>A0A9D8KF86_9DELT</name>
<dbReference type="PANTHER" id="PTHR43081:SF1">
    <property type="entry name" value="ADENYLATE CYCLASE, TERMINAL-DIFFERENTIATION SPECIFIC"/>
    <property type="match status" value="1"/>
</dbReference>
<organism evidence="4 5">
    <name type="scientific">Candidatus Zymogenus saltonus</name>
    <dbReference type="NCBI Taxonomy" id="2844893"/>
    <lineage>
        <taxon>Bacteria</taxon>
        <taxon>Deltaproteobacteria</taxon>
        <taxon>Candidatus Zymogenia</taxon>
        <taxon>Candidatus Zymogeniales</taxon>
        <taxon>Candidatus Zymogenaceae</taxon>
        <taxon>Candidatus Zymogenus</taxon>
    </lineage>
</organism>
<evidence type="ECO:0000256" key="1">
    <source>
        <dbReference type="SAM" id="Phobius"/>
    </source>
</evidence>
<dbReference type="SUPFAM" id="SSF158472">
    <property type="entry name" value="HAMP domain-like"/>
    <property type="match status" value="1"/>
</dbReference>
<dbReference type="GO" id="GO:0006171">
    <property type="term" value="P:cAMP biosynthetic process"/>
    <property type="evidence" value="ECO:0007669"/>
    <property type="project" value="TreeGrafter"/>
</dbReference>
<accession>A0A9D8KF86</accession>
<keyword evidence="1" id="KW-0472">Membrane</keyword>
<dbReference type="Proteomes" id="UP000809273">
    <property type="component" value="Unassembled WGS sequence"/>
</dbReference>
<sequence length="488" mass="54206">MDGSKGVKGVNVRGRGFVPPAYGKGMKLKYKMALTMSLVIFVVMGLVTAITVNREVAAKKRDADLRIAGIVTVIKLTMGKMPTDDFNRWVRSLYSVKYETVNYNLDLIYIVIENGDGEDIVSSVNPRAGLEGAGSEAYEGLTGLKNLEVKGLKKVEASVMDKNTGDLKYSIYLGYYLKNLQKGIWEMAGKSLAVTFLLIVFAVTLSFYFSNRLTRPIDSLVSGMEMVAGGDFAVRVPAITKDEIGFLAESFNKMTEGLKEREFIKDTFKRYVTREIADQLLSQKNKIVLTGEKRVITVLFADIKGFTTIAEKTPPVELVSTLNDYFSVMIDIIFKYEGVLDKFIGDAVMAFWNAPLEQKHPPLRAVMTALEMQGALGKLNERRERQGKHPLYMGIGINTGEAVAGIIGSERKMEYTVIGDTVNVAQRLESITEKGQILVSETTYMKARERLEAVELGPQALKGLKRDIKVFNILGVKKGEGEKYDRKA</sequence>
<dbReference type="GO" id="GO:0004016">
    <property type="term" value="F:adenylate cyclase activity"/>
    <property type="evidence" value="ECO:0007669"/>
    <property type="project" value="UniProtKB-ARBA"/>
</dbReference>
<feature type="transmembrane region" description="Helical" evidence="1">
    <location>
        <begin position="32"/>
        <end position="52"/>
    </location>
</feature>
<dbReference type="Gene3D" id="3.30.70.1230">
    <property type="entry name" value="Nucleotide cyclase"/>
    <property type="match status" value="1"/>
</dbReference>
<dbReference type="PROSITE" id="PS50125">
    <property type="entry name" value="GUANYLATE_CYCLASE_2"/>
    <property type="match status" value="1"/>
</dbReference>
<keyword evidence="1" id="KW-1133">Transmembrane helix</keyword>
<feature type="transmembrane region" description="Helical" evidence="1">
    <location>
        <begin position="191"/>
        <end position="209"/>
    </location>
</feature>
<comment type="caution">
    <text evidence="4">The sequence shown here is derived from an EMBL/GenBank/DDBJ whole genome shotgun (WGS) entry which is preliminary data.</text>
</comment>
<dbReference type="GO" id="GO:0035556">
    <property type="term" value="P:intracellular signal transduction"/>
    <property type="evidence" value="ECO:0007669"/>
    <property type="project" value="InterPro"/>
</dbReference>
<proteinExistence type="predicted"/>
<reference evidence="4" key="2">
    <citation type="submission" date="2021-01" db="EMBL/GenBank/DDBJ databases">
        <authorList>
            <person name="Hahn C.R."/>
            <person name="Youssef N.H."/>
            <person name="Elshahed M."/>
        </authorList>
    </citation>
    <scope>NUCLEOTIDE SEQUENCE</scope>
    <source>
        <strain evidence="4">Zod_Metabat.24</strain>
    </source>
</reference>
<dbReference type="SMART" id="SM00044">
    <property type="entry name" value="CYCc"/>
    <property type="match status" value="1"/>
</dbReference>
<feature type="domain" description="HAMP" evidence="3">
    <location>
        <begin position="211"/>
        <end position="263"/>
    </location>
</feature>
<dbReference type="InterPro" id="IPR001054">
    <property type="entry name" value="A/G_cyclase"/>
</dbReference>
<reference evidence="4" key="1">
    <citation type="journal article" date="2021" name="Environ. Microbiol.">
        <title>Genomic characterization of three novel Desulfobacterota classes expand the metabolic and phylogenetic diversity of the phylum.</title>
        <authorList>
            <person name="Murphy C.L."/>
            <person name="Biggerstaff J."/>
            <person name="Eichhorn A."/>
            <person name="Ewing E."/>
            <person name="Shahan R."/>
            <person name="Soriano D."/>
            <person name="Stewart S."/>
            <person name="VanMol K."/>
            <person name="Walker R."/>
            <person name="Walters P."/>
            <person name="Elshahed M.S."/>
            <person name="Youssef N.H."/>
        </authorList>
    </citation>
    <scope>NUCLEOTIDE SEQUENCE</scope>
    <source>
        <strain evidence="4">Zod_Metabat.24</strain>
    </source>
</reference>
<dbReference type="Pfam" id="PF00211">
    <property type="entry name" value="Guanylate_cyc"/>
    <property type="match status" value="1"/>
</dbReference>
<dbReference type="InterPro" id="IPR003660">
    <property type="entry name" value="HAMP_dom"/>
</dbReference>
<evidence type="ECO:0000259" key="2">
    <source>
        <dbReference type="PROSITE" id="PS50125"/>
    </source>
</evidence>
<dbReference type="AlphaFoldDB" id="A0A9D8KF86"/>
<evidence type="ECO:0000313" key="5">
    <source>
        <dbReference type="Proteomes" id="UP000809273"/>
    </source>
</evidence>
<dbReference type="CDD" id="cd07302">
    <property type="entry name" value="CHD"/>
    <property type="match status" value="1"/>
</dbReference>
<evidence type="ECO:0000259" key="3">
    <source>
        <dbReference type="PROSITE" id="PS50885"/>
    </source>
</evidence>
<dbReference type="InterPro" id="IPR050697">
    <property type="entry name" value="Adenylyl/Guanylyl_Cyclase_3/4"/>
</dbReference>
<dbReference type="Gene3D" id="6.10.340.10">
    <property type="match status" value="1"/>
</dbReference>
<dbReference type="EMBL" id="JAFGIX010000040">
    <property type="protein sequence ID" value="MBN1573148.1"/>
    <property type="molecule type" value="Genomic_DNA"/>
</dbReference>
<dbReference type="SUPFAM" id="SSF55073">
    <property type="entry name" value="Nucleotide cyclase"/>
    <property type="match status" value="1"/>
</dbReference>
<gene>
    <name evidence="4" type="ORF">JW984_08130</name>
</gene>
<dbReference type="GO" id="GO:0016020">
    <property type="term" value="C:membrane"/>
    <property type="evidence" value="ECO:0007669"/>
    <property type="project" value="InterPro"/>
</dbReference>
<dbReference type="CDD" id="cd06225">
    <property type="entry name" value="HAMP"/>
    <property type="match status" value="1"/>
</dbReference>